<dbReference type="EMBL" id="JABXIY010000015">
    <property type="protein sequence ID" value="NVK96630.1"/>
    <property type="molecule type" value="Genomic_DNA"/>
</dbReference>
<accession>A0A850LFT7</accession>
<protein>
    <submittedName>
        <fullName evidence="6">LysR family transcriptional regulator</fullName>
    </submittedName>
</protein>
<evidence type="ECO:0000256" key="4">
    <source>
        <dbReference type="ARBA" id="ARBA00023163"/>
    </source>
</evidence>
<dbReference type="GO" id="GO:0043565">
    <property type="term" value="F:sequence-specific DNA binding"/>
    <property type="evidence" value="ECO:0007669"/>
    <property type="project" value="TreeGrafter"/>
</dbReference>
<evidence type="ECO:0000313" key="6">
    <source>
        <dbReference type="EMBL" id="NVK96630.1"/>
    </source>
</evidence>
<dbReference type="InterPro" id="IPR036388">
    <property type="entry name" value="WH-like_DNA-bd_sf"/>
</dbReference>
<keyword evidence="2" id="KW-0805">Transcription regulation</keyword>
<dbReference type="InterPro" id="IPR000847">
    <property type="entry name" value="LysR_HTH_N"/>
</dbReference>
<dbReference type="InterPro" id="IPR036390">
    <property type="entry name" value="WH_DNA-bd_sf"/>
</dbReference>
<name>A0A850LFT7_9RHOB</name>
<dbReference type="SMR" id="A0A850LFT7"/>
<gene>
    <name evidence="6" type="ORF">HW564_06850</name>
</gene>
<keyword evidence="4" id="KW-0804">Transcription</keyword>
<dbReference type="Pfam" id="PF03466">
    <property type="entry name" value="LysR_substrate"/>
    <property type="match status" value="1"/>
</dbReference>
<dbReference type="SUPFAM" id="SSF46785">
    <property type="entry name" value="Winged helix' DNA-binding domain"/>
    <property type="match status" value="1"/>
</dbReference>
<feature type="domain" description="HTH lysR-type" evidence="5">
    <location>
        <begin position="3"/>
        <end position="60"/>
    </location>
</feature>
<proteinExistence type="inferred from homology"/>
<dbReference type="RefSeq" id="WP_011046008.1">
    <property type="nucleotide sequence ID" value="NZ_CP076685.1"/>
</dbReference>
<dbReference type="PANTHER" id="PTHR30427">
    <property type="entry name" value="TRANSCRIPTIONAL ACTIVATOR PROTEIN LYSR"/>
    <property type="match status" value="1"/>
</dbReference>
<comment type="caution">
    <text evidence="6">The sequence shown here is derived from an EMBL/GenBank/DDBJ whole genome shotgun (WGS) entry which is preliminary data.</text>
</comment>
<dbReference type="AlphaFoldDB" id="A0A850LFT7"/>
<evidence type="ECO:0000313" key="7">
    <source>
        <dbReference type="Proteomes" id="UP000565723"/>
    </source>
</evidence>
<keyword evidence="3" id="KW-0238">DNA-binding</keyword>
<dbReference type="GO" id="GO:0003700">
    <property type="term" value="F:DNA-binding transcription factor activity"/>
    <property type="evidence" value="ECO:0007669"/>
    <property type="project" value="InterPro"/>
</dbReference>
<dbReference type="Proteomes" id="UP000565723">
    <property type="component" value="Unassembled WGS sequence"/>
</dbReference>
<dbReference type="InterPro" id="IPR005119">
    <property type="entry name" value="LysR_subst-bd"/>
</dbReference>
<dbReference type="SUPFAM" id="SSF53850">
    <property type="entry name" value="Periplasmic binding protein-like II"/>
    <property type="match status" value="1"/>
</dbReference>
<reference evidence="6 7" key="1">
    <citation type="journal article" date="2020" name="Proc. Natl. Acad. Sci. U.S.A.">
        <title>Ecological drivers of bacterial community assembly in synthetic phycospheres.</title>
        <authorList>
            <person name="Fu H."/>
            <person name="Uchimiya M."/>
            <person name="Gore J."/>
            <person name="Moran M.A."/>
        </authorList>
    </citation>
    <scope>NUCLEOTIDE SEQUENCE [LARGE SCALE GENOMIC DNA]</scope>
    <source>
        <strain evidence="6">HF-Din03</strain>
    </source>
</reference>
<sequence length="309" mass="34274">MNFKLRQLEAFRAVAQTGSITRAAQQLGISQPAASRLLADFSASVEFPLFVREGGSMSPTPESRYMLAEINRVFEGLAHLEELRHNLKDRTAGHLRIACLPGFATSHLPRVLTAFLKDRPGVTVTLEPDRPERILEWIVGQQYDCAITDGFAGHPATESTDIAIRTVCILPPGHPLSDRPEITPHDLRGEKIIHSRRDSPFFRRLAQAFTDSEVELSSWIEVRQFTTACTIVAEGQGAAVLSALDAEQYRDRGLVIRPFVPRIAHRLSLLRPVTGSLSPLVLDFLEAFTASLAPFIDHEERRANPVGAR</sequence>
<dbReference type="GO" id="GO:0010628">
    <property type="term" value="P:positive regulation of gene expression"/>
    <property type="evidence" value="ECO:0007669"/>
    <property type="project" value="TreeGrafter"/>
</dbReference>
<dbReference type="Gene3D" id="1.10.10.10">
    <property type="entry name" value="Winged helix-like DNA-binding domain superfamily/Winged helix DNA-binding domain"/>
    <property type="match status" value="1"/>
</dbReference>
<evidence type="ECO:0000256" key="3">
    <source>
        <dbReference type="ARBA" id="ARBA00023125"/>
    </source>
</evidence>
<organism evidence="6 7">
    <name type="scientific">Ruegeria pomeroyi</name>
    <dbReference type="NCBI Taxonomy" id="89184"/>
    <lineage>
        <taxon>Bacteria</taxon>
        <taxon>Pseudomonadati</taxon>
        <taxon>Pseudomonadota</taxon>
        <taxon>Alphaproteobacteria</taxon>
        <taxon>Rhodobacterales</taxon>
        <taxon>Roseobacteraceae</taxon>
        <taxon>Ruegeria</taxon>
    </lineage>
</organism>
<dbReference type="Gene3D" id="3.40.190.10">
    <property type="entry name" value="Periplasmic binding protein-like II"/>
    <property type="match status" value="2"/>
</dbReference>
<evidence type="ECO:0000256" key="2">
    <source>
        <dbReference type="ARBA" id="ARBA00023015"/>
    </source>
</evidence>
<evidence type="ECO:0000256" key="1">
    <source>
        <dbReference type="ARBA" id="ARBA00009437"/>
    </source>
</evidence>
<dbReference type="PROSITE" id="PS50931">
    <property type="entry name" value="HTH_LYSR"/>
    <property type="match status" value="1"/>
</dbReference>
<dbReference type="PANTHER" id="PTHR30427:SF1">
    <property type="entry name" value="TRANSCRIPTIONAL ACTIVATOR PROTEIN LYSR"/>
    <property type="match status" value="1"/>
</dbReference>
<comment type="similarity">
    <text evidence="1">Belongs to the LysR transcriptional regulatory family.</text>
</comment>
<evidence type="ECO:0000259" key="5">
    <source>
        <dbReference type="PROSITE" id="PS50931"/>
    </source>
</evidence>
<dbReference type="OMA" id="LEIWATH"/>
<dbReference type="Pfam" id="PF00126">
    <property type="entry name" value="HTH_1"/>
    <property type="match status" value="1"/>
</dbReference>